<dbReference type="RefSeq" id="WP_315733214.1">
    <property type="nucleotide sequence ID" value="NZ_JAVYII010000005.1"/>
</dbReference>
<accession>A0ABU3PWV3</accession>
<evidence type="ECO:0000256" key="1">
    <source>
        <dbReference type="SAM" id="MobiDB-lite"/>
    </source>
</evidence>
<dbReference type="EMBL" id="JAVYII010000005">
    <property type="protein sequence ID" value="MDT9593718.1"/>
    <property type="molecule type" value="Genomic_DNA"/>
</dbReference>
<name>A0ABU3PWV3_9ACTN</name>
<evidence type="ECO:0000313" key="4">
    <source>
        <dbReference type="Proteomes" id="UP001268542"/>
    </source>
</evidence>
<evidence type="ECO:0000313" key="3">
    <source>
        <dbReference type="EMBL" id="MDT9593718.1"/>
    </source>
</evidence>
<comment type="caution">
    <text evidence="3">The sequence shown here is derived from an EMBL/GenBank/DDBJ whole genome shotgun (WGS) entry which is preliminary data.</text>
</comment>
<organism evidence="3 4">
    <name type="scientific">Nocardioides imazamoxiresistens</name>
    <dbReference type="NCBI Taxonomy" id="3231893"/>
    <lineage>
        <taxon>Bacteria</taxon>
        <taxon>Bacillati</taxon>
        <taxon>Actinomycetota</taxon>
        <taxon>Actinomycetes</taxon>
        <taxon>Propionibacteriales</taxon>
        <taxon>Nocardioidaceae</taxon>
        <taxon>Nocardioides</taxon>
    </lineage>
</organism>
<gene>
    <name evidence="3" type="ORF">RDV89_11610</name>
</gene>
<dbReference type="InterPro" id="IPR007331">
    <property type="entry name" value="Htaa"/>
</dbReference>
<dbReference type="Pfam" id="PF04213">
    <property type="entry name" value="HtaA"/>
    <property type="match status" value="1"/>
</dbReference>
<reference evidence="3 4" key="1">
    <citation type="submission" date="2023-08" db="EMBL/GenBank/DDBJ databases">
        <title>Nocardioides seae sp. nov., a bacterium isolated from a soil.</title>
        <authorList>
            <person name="Wang X."/>
        </authorList>
    </citation>
    <scope>NUCLEOTIDE SEQUENCE [LARGE SCALE GENOMIC DNA]</scope>
    <source>
        <strain evidence="3 4">YZH12</strain>
    </source>
</reference>
<feature type="domain" description="Htaa" evidence="2">
    <location>
        <begin position="22"/>
        <end position="176"/>
    </location>
</feature>
<feature type="region of interest" description="Disordered" evidence="1">
    <location>
        <begin position="1"/>
        <end position="23"/>
    </location>
</feature>
<sequence length="189" mass="19316">MTSSPELPDIPDTPSGAPPHGLRWGVKASFVEYVRRSPGGKGSVSDGAVPVGATEVLYALAPTPPEAPAPGSARAWAFLGDVRFAGHGGMMFVRLAAPWVEVGPTGALLSIEDPHGAEGAPRVPLAELTLREQVSAEARADGVELWTSDDVRLTAQGAALFNDVYAPGETMDPLSVVVPIGSGAVGGLA</sequence>
<proteinExistence type="predicted"/>
<evidence type="ECO:0000259" key="2">
    <source>
        <dbReference type="Pfam" id="PF04213"/>
    </source>
</evidence>
<dbReference type="Proteomes" id="UP001268542">
    <property type="component" value="Unassembled WGS sequence"/>
</dbReference>
<keyword evidence="4" id="KW-1185">Reference proteome</keyword>
<protein>
    <submittedName>
        <fullName evidence="3">HtaA domain-containing protein</fullName>
    </submittedName>
</protein>